<evidence type="ECO:0000256" key="4">
    <source>
        <dbReference type="ARBA" id="ARBA00023136"/>
    </source>
</evidence>
<dbReference type="GO" id="GO:0016020">
    <property type="term" value="C:membrane"/>
    <property type="evidence" value="ECO:0007669"/>
    <property type="project" value="UniProtKB-SubCell"/>
</dbReference>
<accession>A0A4P2VLZ2</accession>
<keyword evidence="7" id="KW-1185">Reference proteome</keyword>
<evidence type="ECO:0000256" key="1">
    <source>
        <dbReference type="ARBA" id="ARBA00004141"/>
    </source>
</evidence>
<feature type="transmembrane region" description="Helical" evidence="5">
    <location>
        <begin position="65"/>
        <end position="82"/>
    </location>
</feature>
<dbReference type="Pfam" id="PF09685">
    <property type="entry name" value="MamF_MmsF"/>
    <property type="match status" value="1"/>
</dbReference>
<dbReference type="PANTHER" id="PTHR36460">
    <property type="entry name" value="UPF0132 DOMAIN PROTEIN (AFU_ORTHOLOGUE AFUA_3G10255)"/>
    <property type="match status" value="1"/>
</dbReference>
<feature type="transmembrane region" description="Helical" evidence="5">
    <location>
        <begin position="12"/>
        <end position="30"/>
    </location>
</feature>
<keyword evidence="4 5" id="KW-0472">Membrane</keyword>
<evidence type="ECO:0008006" key="8">
    <source>
        <dbReference type="Google" id="ProtNLM"/>
    </source>
</evidence>
<dbReference type="EMBL" id="AP018732">
    <property type="protein sequence ID" value="BBE42098.1"/>
    <property type="molecule type" value="Genomic_DNA"/>
</dbReference>
<evidence type="ECO:0000256" key="5">
    <source>
        <dbReference type="SAM" id="Phobius"/>
    </source>
</evidence>
<protein>
    <recommendedName>
        <fullName evidence="8">Chloroplast import component protein (Tic20)</fullName>
    </recommendedName>
</protein>
<dbReference type="InterPro" id="IPR019109">
    <property type="entry name" value="MamF_MmsF"/>
</dbReference>
<dbReference type="PANTHER" id="PTHR36460:SF1">
    <property type="entry name" value="UPF0132 DOMAIN PROTEIN (AFU_ORTHOLOGUE AFUA_3G10255)"/>
    <property type="match status" value="1"/>
</dbReference>
<comment type="subcellular location">
    <subcellularLocation>
        <location evidence="1">Membrane</location>
        <topology evidence="1">Multi-pass membrane protein</topology>
    </subcellularLocation>
</comment>
<evidence type="ECO:0000256" key="2">
    <source>
        <dbReference type="ARBA" id="ARBA00022692"/>
    </source>
</evidence>
<dbReference type="AlphaFoldDB" id="A0A4P2VLZ2"/>
<dbReference type="GeneID" id="55584524"/>
<proteinExistence type="predicted"/>
<gene>
    <name evidence="6" type="ORF">NAS2_0709</name>
</gene>
<evidence type="ECO:0000313" key="6">
    <source>
        <dbReference type="EMBL" id="BBE42098.1"/>
    </source>
</evidence>
<sequence length="114" mass="12552">MSGSNAETGNIIYLFTYLLAWITGIIVYVTEGQRSERVKFHALQAIFLGVIAMIVGVALSPIPYLGSVLAFLLWLYGMYIGYQAYRGTDVSIPVIGDYARKYSRSSQSQNPSSA</sequence>
<keyword evidence="3 5" id="KW-1133">Transmembrane helix</keyword>
<dbReference type="OrthoDB" id="329551at2157"/>
<name>A0A4P2VLZ2_9ARCH</name>
<dbReference type="KEGG" id="ccai:NAS2_0709"/>
<dbReference type="RefSeq" id="WP_174448370.1">
    <property type="nucleotide sequence ID" value="NZ_AP018732.1"/>
</dbReference>
<evidence type="ECO:0000313" key="7">
    <source>
        <dbReference type="Proteomes" id="UP000509448"/>
    </source>
</evidence>
<reference evidence="6 7" key="1">
    <citation type="journal article" date="2019" name="ISME J.">
        <title>Isolation and characterization of a thermophilic sulfur- and iron-reducing thaumarchaeote from a terrestrial acidic hot spring.</title>
        <authorList>
            <person name="Kato S."/>
            <person name="Itoh T."/>
            <person name="Yuki M."/>
            <person name="Nagamori M."/>
            <person name="Ohnishi M."/>
            <person name="Uematsu K."/>
            <person name="Suzuki K."/>
            <person name="Takashina T."/>
            <person name="Ohkuma M."/>
        </authorList>
    </citation>
    <scope>NUCLEOTIDE SEQUENCE [LARGE SCALE GENOMIC DNA]</scope>
    <source>
        <strain evidence="6 7">NAS-02</strain>
    </source>
</reference>
<keyword evidence="2 5" id="KW-0812">Transmembrane</keyword>
<evidence type="ECO:0000256" key="3">
    <source>
        <dbReference type="ARBA" id="ARBA00022989"/>
    </source>
</evidence>
<organism evidence="6 7">
    <name type="scientific">Conexivisphaera calida</name>
    <dbReference type="NCBI Taxonomy" id="1874277"/>
    <lineage>
        <taxon>Archaea</taxon>
        <taxon>Nitrososphaerota</taxon>
        <taxon>Conexivisphaeria</taxon>
        <taxon>Conexivisphaerales</taxon>
        <taxon>Conexivisphaeraceae</taxon>
        <taxon>Conexivisphaera</taxon>
    </lineage>
</organism>
<dbReference type="Proteomes" id="UP000509448">
    <property type="component" value="Chromosome"/>
</dbReference>